<dbReference type="PANTHER" id="PTHR42809">
    <property type="entry name" value="FLAVODOXIN 2"/>
    <property type="match status" value="1"/>
</dbReference>
<evidence type="ECO:0000313" key="9">
    <source>
        <dbReference type="EMBL" id="RXJ58082.1"/>
    </source>
</evidence>
<dbReference type="InterPro" id="IPR010086">
    <property type="entry name" value="Flavodoxin_lc"/>
</dbReference>
<dbReference type="RefSeq" id="WP_128995944.1">
    <property type="nucleotide sequence ID" value="NZ_PDKN01000003.1"/>
</dbReference>
<comment type="similarity">
    <text evidence="2 7">Belongs to the flavodoxin family.</text>
</comment>
<dbReference type="PANTHER" id="PTHR42809:SF1">
    <property type="entry name" value="FLAVODOXIN 1"/>
    <property type="match status" value="1"/>
</dbReference>
<dbReference type="InterPro" id="IPR008254">
    <property type="entry name" value="Flavodoxin/NO_synth"/>
</dbReference>
<dbReference type="PROSITE" id="PS50902">
    <property type="entry name" value="FLAVODOXIN_LIKE"/>
    <property type="match status" value="1"/>
</dbReference>
<accession>A0A4Q0XQW5</accession>
<organism evidence="9 10">
    <name type="scientific">Candidatus Marinarcus aquaticus</name>
    <dbReference type="NCBI Taxonomy" id="2044504"/>
    <lineage>
        <taxon>Bacteria</taxon>
        <taxon>Pseudomonadati</taxon>
        <taxon>Campylobacterota</taxon>
        <taxon>Epsilonproteobacteria</taxon>
        <taxon>Campylobacterales</taxon>
        <taxon>Arcobacteraceae</taxon>
        <taxon>Candidatus Marinarcus</taxon>
    </lineage>
</organism>
<dbReference type="GO" id="GO:0009055">
    <property type="term" value="F:electron transfer activity"/>
    <property type="evidence" value="ECO:0007669"/>
    <property type="project" value="UniProtKB-UniRule"/>
</dbReference>
<sequence length="174" mass="19214">MAKMGIFCGTAGGTSMVVAEALADAFSIEEDDIINMEEDFDDVEEQLMEYDILFIGSSTWGQGDVHHSWVDPQLEIEDEGFDFSGKTVALFGAGDSVKHGEHFCSALGKLHDTFKKAGANVVGFMPTDGYSYEFSLAVKDGQFCGLPIDNHNEEDKTEERIEQWIDVLKKDLSL</sequence>
<keyword evidence="4 7" id="KW-0285">Flavoprotein</keyword>
<name>A0A4Q0XQW5_9BACT</name>
<evidence type="ECO:0000313" key="10">
    <source>
        <dbReference type="Proteomes" id="UP000290657"/>
    </source>
</evidence>
<dbReference type="Proteomes" id="UP000290657">
    <property type="component" value="Unassembled WGS sequence"/>
</dbReference>
<protein>
    <recommendedName>
        <fullName evidence="7">Flavodoxin</fullName>
    </recommendedName>
</protein>
<dbReference type="GO" id="GO:0010181">
    <property type="term" value="F:FMN binding"/>
    <property type="evidence" value="ECO:0007669"/>
    <property type="project" value="UniProtKB-UniRule"/>
</dbReference>
<keyword evidence="6 7" id="KW-0249">Electron transport</keyword>
<dbReference type="NCBIfam" id="TIGR01752">
    <property type="entry name" value="flav_long"/>
    <property type="match status" value="1"/>
</dbReference>
<keyword evidence="5 7" id="KW-0288">FMN</keyword>
<comment type="cofactor">
    <cofactor evidence="1 7">
        <name>FMN</name>
        <dbReference type="ChEBI" id="CHEBI:58210"/>
    </cofactor>
</comment>
<evidence type="ECO:0000256" key="2">
    <source>
        <dbReference type="ARBA" id="ARBA00005267"/>
    </source>
</evidence>
<comment type="function">
    <text evidence="7">Low-potential electron donor to a number of redox enzymes.</text>
</comment>
<evidence type="ECO:0000256" key="3">
    <source>
        <dbReference type="ARBA" id="ARBA00022448"/>
    </source>
</evidence>
<dbReference type="EMBL" id="PDKN01000003">
    <property type="protein sequence ID" value="RXJ58082.1"/>
    <property type="molecule type" value="Genomic_DNA"/>
</dbReference>
<evidence type="ECO:0000256" key="7">
    <source>
        <dbReference type="PIRNR" id="PIRNR038996"/>
    </source>
</evidence>
<dbReference type="InterPro" id="IPR050619">
    <property type="entry name" value="Flavodoxin"/>
</dbReference>
<dbReference type="PIRSF" id="PIRSF038996">
    <property type="entry name" value="FldA"/>
    <property type="match status" value="1"/>
</dbReference>
<evidence type="ECO:0000259" key="8">
    <source>
        <dbReference type="PROSITE" id="PS50902"/>
    </source>
</evidence>
<dbReference type="Pfam" id="PF00258">
    <property type="entry name" value="Flavodoxin_1"/>
    <property type="match status" value="1"/>
</dbReference>
<dbReference type="SUPFAM" id="SSF52218">
    <property type="entry name" value="Flavoproteins"/>
    <property type="match status" value="1"/>
</dbReference>
<dbReference type="AlphaFoldDB" id="A0A4Q0XQW5"/>
<feature type="domain" description="Flavodoxin-like" evidence="8">
    <location>
        <begin position="4"/>
        <end position="169"/>
    </location>
</feature>
<evidence type="ECO:0000256" key="1">
    <source>
        <dbReference type="ARBA" id="ARBA00001917"/>
    </source>
</evidence>
<gene>
    <name evidence="9" type="ORF">CRV04_06125</name>
</gene>
<evidence type="ECO:0000256" key="4">
    <source>
        <dbReference type="ARBA" id="ARBA00022630"/>
    </source>
</evidence>
<reference evidence="9 10" key="1">
    <citation type="submission" date="2017-10" db="EMBL/GenBank/DDBJ databases">
        <title>Genomics of the genus Arcobacter.</title>
        <authorList>
            <person name="Perez-Cataluna A."/>
            <person name="Figueras M.J."/>
        </authorList>
    </citation>
    <scope>NUCLEOTIDE SEQUENCE [LARGE SCALE GENOMIC DNA]</scope>
    <source>
        <strain evidence="9 10">CECT 8987</strain>
    </source>
</reference>
<proteinExistence type="inferred from homology"/>
<keyword evidence="10" id="KW-1185">Reference proteome</keyword>
<comment type="caution">
    <text evidence="9">The sequence shown here is derived from an EMBL/GenBank/DDBJ whole genome shotgun (WGS) entry which is preliminary data.</text>
</comment>
<dbReference type="InterPro" id="IPR029039">
    <property type="entry name" value="Flavoprotein-like_sf"/>
</dbReference>
<keyword evidence="3 7" id="KW-0813">Transport</keyword>
<evidence type="ECO:0000256" key="5">
    <source>
        <dbReference type="ARBA" id="ARBA00022643"/>
    </source>
</evidence>
<evidence type="ECO:0000256" key="6">
    <source>
        <dbReference type="ARBA" id="ARBA00022982"/>
    </source>
</evidence>
<dbReference type="Gene3D" id="3.40.50.360">
    <property type="match status" value="1"/>
</dbReference>
<dbReference type="OrthoDB" id="359268at2"/>